<reference evidence="2 3" key="1">
    <citation type="submission" date="2018-05" db="EMBL/GenBank/DDBJ databases">
        <title>Genomic Encyclopedia of Type Strains, Phase IV (KMG-IV): sequencing the most valuable type-strain genomes for metagenomic binning, comparative biology and taxonomic classification.</title>
        <authorList>
            <person name="Goeker M."/>
        </authorList>
    </citation>
    <scope>NUCLEOTIDE SEQUENCE [LARGE SCALE GENOMIC DNA]</scope>
    <source>
        <strain evidence="2 3">DSM 25350</strain>
    </source>
</reference>
<name>A0A316FMA6_9GAMM</name>
<dbReference type="OrthoDB" id="1115105at2"/>
<evidence type="ECO:0000313" key="2">
    <source>
        <dbReference type="EMBL" id="PWK50021.1"/>
    </source>
</evidence>
<dbReference type="InterPro" id="IPR032710">
    <property type="entry name" value="NTF2-like_dom_sf"/>
</dbReference>
<gene>
    <name evidence="2" type="ORF">C8D97_107187</name>
</gene>
<dbReference type="SUPFAM" id="SSF54427">
    <property type="entry name" value="NTF2-like"/>
    <property type="match status" value="1"/>
</dbReference>
<dbReference type="Gene3D" id="3.10.450.50">
    <property type="match status" value="1"/>
</dbReference>
<protein>
    <submittedName>
        <fullName evidence="2">SnoaL-like protein</fullName>
    </submittedName>
</protein>
<dbReference type="Pfam" id="PF12680">
    <property type="entry name" value="SnoaL_2"/>
    <property type="match status" value="1"/>
</dbReference>
<organism evidence="2 3">
    <name type="scientific">Pleionea mediterranea</name>
    <dbReference type="NCBI Taxonomy" id="523701"/>
    <lineage>
        <taxon>Bacteria</taxon>
        <taxon>Pseudomonadati</taxon>
        <taxon>Pseudomonadota</taxon>
        <taxon>Gammaproteobacteria</taxon>
        <taxon>Oceanospirillales</taxon>
        <taxon>Pleioneaceae</taxon>
        <taxon>Pleionea</taxon>
    </lineage>
</organism>
<dbReference type="RefSeq" id="WP_109763801.1">
    <property type="nucleotide sequence ID" value="NZ_QGGU01000007.1"/>
</dbReference>
<sequence length="154" mass="17723">MNISSIDNSLQNDDSSILINRFIDIYSQLNSGNLHLLDDVYSDSIVFSDPLHKLESLERVKSYMAHMYQNINNYSITINDAMVANDQAYLQWSMQFSHSRLNKGKLISFDGVSRLIFDQKITHHQDYYDLGAMLYEHLPLIGKVIKFTKAKAGQ</sequence>
<dbReference type="AlphaFoldDB" id="A0A316FMA6"/>
<feature type="domain" description="SnoaL-like" evidence="1">
    <location>
        <begin position="26"/>
        <end position="124"/>
    </location>
</feature>
<evidence type="ECO:0000313" key="3">
    <source>
        <dbReference type="Proteomes" id="UP000245790"/>
    </source>
</evidence>
<comment type="caution">
    <text evidence="2">The sequence shown here is derived from an EMBL/GenBank/DDBJ whole genome shotgun (WGS) entry which is preliminary data.</text>
</comment>
<evidence type="ECO:0000259" key="1">
    <source>
        <dbReference type="Pfam" id="PF12680"/>
    </source>
</evidence>
<accession>A0A316FMA6</accession>
<dbReference type="EMBL" id="QGGU01000007">
    <property type="protein sequence ID" value="PWK50021.1"/>
    <property type="molecule type" value="Genomic_DNA"/>
</dbReference>
<dbReference type="Proteomes" id="UP000245790">
    <property type="component" value="Unassembled WGS sequence"/>
</dbReference>
<proteinExistence type="predicted"/>
<dbReference type="InterPro" id="IPR037401">
    <property type="entry name" value="SnoaL-like"/>
</dbReference>
<keyword evidence="3" id="KW-1185">Reference proteome</keyword>